<dbReference type="PANTHER" id="PTHR23301:SF0">
    <property type="entry name" value="CHITIN-BINDING TYPE-2 DOMAIN-CONTAINING PROTEIN-RELATED"/>
    <property type="match status" value="1"/>
</dbReference>
<dbReference type="AlphaFoldDB" id="A0AAJ6VYK7"/>
<dbReference type="KEGG" id="goe:100902456"/>
<keyword evidence="1" id="KW-0147">Chitin-binding</keyword>
<evidence type="ECO:0000313" key="10">
    <source>
        <dbReference type="RefSeq" id="XP_003744204.1"/>
    </source>
</evidence>
<dbReference type="InterPro" id="IPR036508">
    <property type="entry name" value="Chitin-bd_dom_sf"/>
</dbReference>
<dbReference type="SMART" id="SM00494">
    <property type="entry name" value="ChtBD2"/>
    <property type="match status" value="2"/>
</dbReference>
<evidence type="ECO:0000256" key="3">
    <source>
        <dbReference type="ARBA" id="ARBA00022737"/>
    </source>
</evidence>
<reference evidence="10" key="1">
    <citation type="submission" date="2025-08" db="UniProtKB">
        <authorList>
            <consortium name="RefSeq"/>
        </authorList>
    </citation>
    <scope>IDENTIFICATION</scope>
</reference>
<accession>A0AAJ6VYK7</accession>
<protein>
    <submittedName>
        <fullName evidence="10">Protein obstructor-E</fullName>
    </submittedName>
</protein>
<evidence type="ECO:0000259" key="8">
    <source>
        <dbReference type="PROSITE" id="PS50940"/>
    </source>
</evidence>
<keyword evidence="2 7" id="KW-0732">Signal</keyword>
<evidence type="ECO:0000313" key="9">
    <source>
        <dbReference type="Proteomes" id="UP000694867"/>
    </source>
</evidence>
<evidence type="ECO:0000256" key="1">
    <source>
        <dbReference type="ARBA" id="ARBA00022669"/>
    </source>
</evidence>
<sequence length="208" mass="23567">MWTRSFILLAMVAIVLAQQCKKAIKKKNPDDCGEYYLCPHGQPTENHCSLGLAYNQEKGMCDWPDLVEDCDVEKYLDFECPDPSTYDSPGTNRAFPHPSDCAKQIVCVPSAFEDYKQVPRVLSCDKPEVFNPEIGKCDYYKDVKGCEKYYESVKKVAPVKEASEIEAGAIPEARVVSRNPTARPVPEVRKRVTTTTKKPEEPEYEDEE</sequence>
<evidence type="ECO:0000256" key="7">
    <source>
        <dbReference type="SAM" id="SignalP"/>
    </source>
</evidence>
<evidence type="ECO:0000256" key="4">
    <source>
        <dbReference type="ARBA" id="ARBA00023157"/>
    </source>
</evidence>
<dbReference type="InterPro" id="IPR051940">
    <property type="entry name" value="Chitin_bind-dev_reg"/>
</dbReference>
<dbReference type="Pfam" id="PF01607">
    <property type="entry name" value="CBM_14"/>
    <property type="match status" value="2"/>
</dbReference>
<dbReference type="PANTHER" id="PTHR23301">
    <property type="entry name" value="CHITIN BINDING PERITROPHIN-A"/>
    <property type="match status" value="1"/>
</dbReference>
<organism evidence="9 10">
    <name type="scientific">Galendromus occidentalis</name>
    <name type="common">western predatory mite</name>
    <dbReference type="NCBI Taxonomy" id="34638"/>
    <lineage>
        <taxon>Eukaryota</taxon>
        <taxon>Metazoa</taxon>
        <taxon>Ecdysozoa</taxon>
        <taxon>Arthropoda</taxon>
        <taxon>Chelicerata</taxon>
        <taxon>Arachnida</taxon>
        <taxon>Acari</taxon>
        <taxon>Parasitiformes</taxon>
        <taxon>Mesostigmata</taxon>
        <taxon>Gamasina</taxon>
        <taxon>Phytoseioidea</taxon>
        <taxon>Phytoseiidae</taxon>
        <taxon>Typhlodrominae</taxon>
        <taxon>Galendromus</taxon>
    </lineage>
</organism>
<dbReference type="GO" id="GO:0008061">
    <property type="term" value="F:chitin binding"/>
    <property type="evidence" value="ECO:0007669"/>
    <property type="project" value="UniProtKB-KW"/>
</dbReference>
<feature type="region of interest" description="Disordered" evidence="6">
    <location>
        <begin position="177"/>
        <end position="208"/>
    </location>
</feature>
<keyword evidence="5" id="KW-0325">Glycoprotein</keyword>
<feature type="domain" description="Chitin-binding type-2" evidence="8">
    <location>
        <begin position="17"/>
        <end position="72"/>
    </location>
</feature>
<dbReference type="InterPro" id="IPR002557">
    <property type="entry name" value="Chitin-bd_dom"/>
</dbReference>
<feature type="domain" description="Chitin-binding type-2" evidence="8">
    <location>
        <begin position="77"/>
        <end position="148"/>
    </location>
</feature>
<dbReference type="RefSeq" id="XP_003744204.1">
    <property type="nucleotide sequence ID" value="XM_003744156.1"/>
</dbReference>
<keyword evidence="3" id="KW-0677">Repeat</keyword>
<dbReference type="Proteomes" id="UP000694867">
    <property type="component" value="Unplaced"/>
</dbReference>
<keyword evidence="9" id="KW-1185">Reference proteome</keyword>
<evidence type="ECO:0000256" key="6">
    <source>
        <dbReference type="SAM" id="MobiDB-lite"/>
    </source>
</evidence>
<gene>
    <name evidence="10" type="primary">LOC100902456</name>
</gene>
<dbReference type="GO" id="GO:0005576">
    <property type="term" value="C:extracellular region"/>
    <property type="evidence" value="ECO:0007669"/>
    <property type="project" value="InterPro"/>
</dbReference>
<dbReference type="GeneID" id="100902456"/>
<proteinExistence type="predicted"/>
<evidence type="ECO:0000256" key="2">
    <source>
        <dbReference type="ARBA" id="ARBA00022729"/>
    </source>
</evidence>
<name>A0AAJ6VYK7_9ACAR</name>
<keyword evidence="4" id="KW-1015">Disulfide bond</keyword>
<dbReference type="Gene3D" id="2.170.140.10">
    <property type="entry name" value="Chitin binding domain"/>
    <property type="match status" value="2"/>
</dbReference>
<feature type="chain" id="PRO_5042497052" evidence="7">
    <location>
        <begin position="18"/>
        <end position="208"/>
    </location>
</feature>
<dbReference type="SUPFAM" id="SSF57625">
    <property type="entry name" value="Invertebrate chitin-binding proteins"/>
    <property type="match status" value="2"/>
</dbReference>
<evidence type="ECO:0000256" key="5">
    <source>
        <dbReference type="ARBA" id="ARBA00023180"/>
    </source>
</evidence>
<feature type="signal peptide" evidence="7">
    <location>
        <begin position="1"/>
        <end position="17"/>
    </location>
</feature>
<dbReference type="PROSITE" id="PS50940">
    <property type="entry name" value="CHIT_BIND_II"/>
    <property type="match status" value="2"/>
</dbReference>